<keyword evidence="1" id="KW-0812">Transmembrane</keyword>
<keyword evidence="1" id="KW-0472">Membrane</keyword>
<reference evidence="2 3" key="1">
    <citation type="journal article" date="2013" name="Curr. Biol.">
        <title>The Genome of the Foraminiferan Reticulomyxa filosa.</title>
        <authorList>
            <person name="Glockner G."/>
            <person name="Hulsmann N."/>
            <person name="Schleicher M."/>
            <person name="Noegel A.A."/>
            <person name="Eichinger L."/>
            <person name="Gallinger C."/>
            <person name="Pawlowski J."/>
            <person name="Sierra R."/>
            <person name="Euteneuer U."/>
            <person name="Pillet L."/>
            <person name="Moustafa A."/>
            <person name="Platzer M."/>
            <person name="Groth M."/>
            <person name="Szafranski K."/>
            <person name="Schliwa M."/>
        </authorList>
    </citation>
    <scope>NUCLEOTIDE SEQUENCE [LARGE SCALE GENOMIC DNA]</scope>
</reference>
<protein>
    <recommendedName>
        <fullName evidence="4">Transmembrane protein</fullName>
    </recommendedName>
</protein>
<evidence type="ECO:0000313" key="2">
    <source>
        <dbReference type="EMBL" id="ETO05807.1"/>
    </source>
</evidence>
<organism evidence="2 3">
    <name type="scientific">Reticulomyxa filosa</name>
    <dbReference type="NCBI Taxonomy" id="46433"/>
    <lineage>
        <taxon>Eukaryota</taxon>
        <taxon>Sar</taxon>
        <taxon>Rhizaria</taxon>
        <taxon>Retaria</taxon>
        <taxon>Foraminifera</taxon>
        <taxon>Monothalamids</taxon>
        <taxon>Reticulomyxidae</taxon>
        <taxon>Reticulomyxa</taxon>
    </lineage>
</organism>
<evidence type="ECO:0008006" key="4">
    <source>
        <dbReference type="Google" id="ProtNLM"/>
    </source>
</evidence>
<sequence>MTQQKNFELKEEKLCKTVPICLKISIVDMLFVGLYLNTLFSFKQLFDFFRKDFLIVNYTFLITQKNDFVEDSRITTYSSISRKNKKNFLSGRRVKCCCSLFIVKLQKKKTKLQKKLKHSFQF</sequence>
<evidence type="ECO:0000313" key="3">
    <source>
        <dbReference type="Proteomes" id="UP000023152"/>
    </source>
</evidence>
<dbReference type="Proteomes" id="UP000023152">
    <property type="component" value="Unassembled WGS sequence"/>
</dbReference>
<gene>
    <name evidence="2" type="ORF">RFI_31589</name>
</gene>
<name>X6LXE1_RETFI</name>
<keyword evidence="3" id="KW-1185">Reference proteome</keyword>
<dbReference type="EMBL" id="ASPP01027758">
    <property type="protein sequence ID" value="ETO05807.1"/>
    <property type="molecule type" value="Genomic_DNA"/>
</dbReference>
<comment type="caution">
    <text evidence="2">The sequence shown here is derived from an EMBL/GenBank/DDBJ whole genome shotgun (WGS) entry which is preliminary data.</text>
</comment>
<accession>X6LXE1</accession>
<evidence type="ECO:0000256" key="1">
    <source>
        <dbReference type="SAM" id="Phobius"/>
    </source>
</evidence>
<keyword evidence="1" id="KW-1133">Transmembrane helix</keyword>
<dbReference type="AlphaFoldDB" id="X6LXE1"/>
<proteinExistence type="predicted"/>
<feature type="transmembrane region" description="Helical" evidence="1">
    <location>
        <begin position="20"/>
        <end position="42"/>
    </location>
</feature>